<dbReference type="EMBL" id="CP058601">
    <property type="protein sequence ID" value="QLG49497.1"/>
    <property type="molecule type" value="Genomic_DNA"/>
</dbReference>
<sequence length="168" mass="17489">MKPGRIRDRCRSRANETRGVSHVVGVLVLVALTVCLAVVIAVGLDAWSLASSDPTAAFQLSVDANRSAIVIEHVAGDPIDVERLSMTISVNNTALTRQPPVPFVGATGFDGAPDGPFNAKADSEWTAGEHAGVSIAKTNSPELTAGDSVTVSLVVDDRQLAKLETTAT</sequence>
<gene>
    <name evidence="3" type="ORF">HYG82_11800</name>
</gene>
<keyword evidence="1" id="KW-1133">Transmembrane helix</keyword>
<dbReference type="GeneID" id="56033985"/>
<feature type="domain" description="Archaeal Type IV pilin N-terminal" evidence="2">
    <location>
        <begin position="18"/>
        <end position="92"/>
    </location>
</feature>
<name>A0A7D5KRN3_9EURY</name>
<keyword evidence="4" id="KW-1185">Reference proteome</keyword>
<dbReference type="InterPro" id="IPR013373">
    <property type="entry name" value="Flagellin/pilin_N_arc"/>
</dbReference>
<reference evidence="3 4" key="1">
    <citation type="submission" date="2020-07" db="EMBL/GenBank/DDBJ databases">
        <authorList>
            <person name="Cui H."/>
        </authorList>
    </citation>
    <scope>NUCLEOTIDE SEQUENCE [LARGE SCALE GENOMIC DNA]</scope>
    <source>
        <strain evidence="3 4">YPL8</strain>
    </source>
</reference>
<accession>A0A7D5KRN3</accession>
<keyword evidence="1" id="KW-0812">Transmembrane</keyword>
<dbReference type="Proteomes" id="UP000509241">
    <property type="component" value="Chromosome"/>
</dbReference>
<dbReference type="RefSeq" id="WP_179261230.1">
    <property type="nucleotide sequence ID" value="NZ_CP058601.1"/>
</dbReference>
<evidence type="ECO:0000259" key="2">
    <source>
        <dbReference type="Pfam" id="PF07790"/>
    </source>
</evidence>
<dbReference type="KEGG" id="haly:HYG82_11800"/>
<evidence type="ECO:0000313" key="4">
    <source>
        <dbReference type="Proteomes" id="UP000509241"/>
    </source>
</evidence>
<dbReference type="AlphaFoldDB" id="A0A7D5KRN3"/>
<evidence type="ECO:0000313" key="3">
    <source>
        <dbReference type="EMBL" id="QLG49497.1"/>
    </source>
</evidence>
<keyword evidence="1" id="KW-0472">Membrane</keyword>
<dbReference type="InterPro" id="IPR012859">
    <property type="entry name" value="Pilin_N_archaeal"/>
</dbReference>
<dbReference type="NCBIfam" id="TIGR02537">
    <property type="entry name" value="arch_flag_Nterm"/>
    <property type="match status" value="1"/>
</dbReference>
<feature type="transmembrane region" description="Helical" evidence="1">
    <location>
        <begin position="20"/>
        <end position="44"/>
    </location>
</feature>
<evidence type="ECO:0000256" key="1">
    <source>
        <dbReference type="SAM" id="Phobius"/>
    </source>
</evidence>
<organism evidence="3 4">
    <name type="scientific">Natrinema halophilum</name>
    <dbReference type="NCBI Taxonomy" id="1699371"/>
    <lineage>
        <taxon>Archaea</taxon>
        <taxon>Methanobacteriati</taxon>
        <taxon>Methanobacteriota</taxon>
        <taxon>Stenosarchaea group</taxon>
        <taxon>Halobacteria</taxon>
        <taxon>Halobacteriales</taxon>
        <taxon>Natrialbaceae</taxon>
        <taxon>Natrinema</taxon>
    </lineage>
</organism>
<dbReference type="Pfam" id="PF07790">
    <property type="entry name" value="Pilin_N"/>
    <property type="match status" value="1"/>
</dbReference>
<protein>
    <submittedName>
        <fullName evidence="3">Type IV pilin</fullName>
    </submittedName>
</protein>
<dbReference type="OrthoDB" id="201989at2157"/>
<proteinExistence type="predicted"/>